<gene>
    <name evidence="2" type="ORF">PVAP13_7KG419840</name>
</gene>
<sequence length="141" mass="15450">MPSAETHGAHAADGAFCSVFHPTPRPRRRPPGPGGHQPHCRRSPTDLAAPKPPSPLSPALTLRSTLPPLLLHSQWGTLRHHPPRMLVARVSDPRRICVTNSIPTPSPSPPPRVRVPLTWQMFLLRASASACCPTPRMRMRS</sequence>
<keyword evidence="3" id="KW-1185">Reference proteome</keyword>
<dbReference type="EMBL" id="CM029049">
    <property type="protein sequence ID" value="KAG2575199.1"/>
    <property type="molecule type" value="Genomic_DNA"/>
</dbReference>
<reference evidence="2" key="1">
    <citation type="submission" date="2020-05" db="EMBL/GenBank/DDBJ databases">
        <title>WGS assembly of Panicum virgatum.</title>
        <authorList>
            <person name="Lovell J.T."/>
            <person name="Jenkins J."/>
            <person name="Shu S."/>
            <person name="Juenger T.E."/>
            <person name="Schmutz J."/>
        </authorList>
    </citation>
    <scope>NUCLEOTIDE SEQUENCE</scope>
    <source>
        <strain evidence="2">AP13</strain>
    </source>
</reference>
<comment type="caution">
    <text evidence="2">The sequence shown here is derived from an EMBL/GenBank/DDBJ whole genome shotgun (WGS) entry which is preliminary data.</text>
</comment>
<protein>
    <submittedName>
        <fullName evidence="2">Uncharacterized protein</fullName>
    </submittedName>
</protein>
<feature type="region of interest" description="Disordered" evidence="1">
    <location>
        <begin position="1"/>
        <end position="61"/>
    </location>
</feature>
<organism evidence="2 3">
    <name type="scientific">Panicum virgatum</name>
    <name type="common">Blackwell switchgrass</name>
    <dbReference type="NCBI Taxonomy" id="38727"/>
    <lineage>
        <taxon>Eukaryota</taxon>
        <taxon>Viridiplantae</taxon>
        <taxon>Streptophyta</taxon>
        <taxon>Embryophyta</taxon>
        <taxon>Tracheophyta</taxon>
        <taxon>Spermatophyta</taxon>
        <taxon>Magnoliopsida</taxon>
        <taxon>Liliopsida</taxon>
        <taxon>Poales</taxon>
        <taxon>Poaceae</taxon>
        <taxon>PACMAD clade</taxon>
        <taxon>Panicoideae</taxon>
        <taxon>Panicodae</taxon>
        <taxon>Paniceae</taxon>
        <taxon>Panicinae</taxon>
        <taxon>Panicum</taxon>
        <taxon>Panicum sect. Hiantes</taxon>
    </lineage>
</organism>
<dbReference type="AlphaFoldDB" id="A0A8T0QQ38"/>
<evidence type="ECO:0000313" key="2">
    <source>
        <dbReference type="EMBL" id="KAG2575199.1"/>
    </source>
</evidence>
<accession>A0A8T0QQ38</accession>
<name>A0A8T0QQ38_PANVG</name>
<evidence type="ECO:0000256" key="1">
    <source>
        <dbReference type="SAM" id="MobiDB-lite"/>
    </source>
</evidence>
<dbReference type="Proteomes" id="UP000823388">
    <property type="component" value="Chromosome 7K"/>
</dbReference>
<evidence type="ECO:0000313" key="3">
    <source>
        <dbReference type="Proteomes" id="UP000823388"/>
    </source>
</evidence>
<proteinExistence type="predicted"/>